<dbReference type="InterPro" id="IPR026765">
    <property type="entry name" value="Tmem163"/>
</dbReference>
<dbReference type="Proteomes" id="UP000642910">
    <property type="component" value="Unassembled WGS sequence"/>
</dbReference>
<evidence type="ECO:0000313" key="14">
    <source>
        <dbReference type="Proteomes" id="UP000642910"/>
    </source>
</evidence>
<evidence type="ECO:0000256" key="2">
    <source>
        <dbReference type="ARBA" id="ARBA00004644"/>
    </source>
</evidence>
<keyword evidence="5" id="KW-0967">Endosome</keyword>
<dbReference type="PANTHER" id="PTHR31937">
    <property type="entry name" value="TRANSMEMBRANE PROTEIN 163"/>
    <property type="match status" value="1"/>
</dbReference>
<evidence type="ECO:0000256" key="8">
    <source>
        <dbReference type="ARBA" id="ARBA00023018"/>
    </source>
</evidence>
<sequence>MQSLRERRLRGALELELFSVGWITCEAVFSAIAAYRAGSLALSAFSVDSAIELVSGMLLVVRLYVEIHTGQSVDRRHPVERWTSGFVAVCLFALAAYVAVKSGQAIRLQEGPSITVLGLAVAMASSVITPWLAVEKLRYGQLLDSPALCGDAMCSFTCGYMSWTLLAGVAMNDLFHWWWVDPLAACGILYFVVKEGWESAGAFVSGEGHTHSHSH</sequence>
<evidence type="ECO:0000313" key="13">
    <source>
        <dbReference type="EMBL" id="MBF8378244.1"/>
    </source>
</evidence>
<keyword evidence="4 11" id="KW-0812">Transmembrane</keyword>
<dbReference type="RefSeq" id="WP_067849534.1">
    <property type="nucleotide sequence ID" value="NZ_JADPKZ010000042.1"/>
</dbReference>
<evidence type="ECO:0000256" key="9">
    <source>
        <dbReference type="ARBA" id="ARBA00023136"/>
    </source>
</evidence>
<dbReference type="PANTHER" id="PTHR31937:SF2">
    <property type="entry name" value="TRANSMEMBRANE PROTEIN 163"/>
    <property type="match status" value="1"/>
</dbReference>
<keyword evidence="7 11" id="KW-1133">Transmembrane helix</keyword>
<evidence type="ECO:0000256" key="6">
    <source>
        <dbReference type="ARBA" id="ARBA00022833"/>
    </source>
</evidence>
<dbReference type="SUPFAM" id="SSF161111">
    <property type="entry name" value="Cation efflux protein transmembrane domain-like"/>
    <property type="match status" value="1"/>
</dbReference>
<keyword evidence="14" id="KW-1185">Reference proteome</keyword>
<evidence type="ECO:0000256" key="11">
    <source>
        <dbReference type="SAM" id="Phobius"/>
    </source>
</evidence>
<dbReference type="InterPro" id="IPR027469">
    <property type="entry name" value="Cation_efflux_TMD_sf"/>
</dbReference>
<feature type="domain" description="Cation efflux protein transmembrane" evidence="12">
    <location>
        <begin position="27"/>
        <end position="199"/>
    </location>
</feature>
<dbReference type="Pfam" id="PF01545">
    <property type="entry name" value="Cation_efflux"/>
    <property type="match status" value="1"/>
</dbReference>
<proteinExistence type="inferred from homology"/>
<comment type="caution">
    <text evidence="13">The sequence shown here is derived from an EMBL/GenBank/DDBJ whole genome shotgun (WGS) entry which is preliminary data.</text>
</comment>
<dbReference type="InterPro" id="IPR058533">
    <property type="entry name" value="Cation_efflux_TM"/>
</dbReference>
<feature type="transmembrane region" description="Helical" evidence="11">
    <location>
        <begin position="82"/>
        <end position="100"/>
    </location>
</feature>
<accession>A0ABS0F4L8</accession>
<evidence type="ECO:0000256" key="1">
    <source>
        <dbReference type="ARBA" id="ARBA00004146"/>
    </source>
</evidence>
<comment type="similarity">
    <text evidence="3">Belongs to the TMEM163 family.</text>
</comment>
<evidence type="ECO:0000256" key="5">
    <source>
        <dbReference type="ARBA" id="ARBA00022753"/>
    </source>
</evidence>
<keyword evidence="9 11" id="KW-0472">Membrane</keyword>
<reference evidence="13 14" key="1">
    <citation type="submission" date="2020-11" db="EMBL/GenBank/DDBJ databases">
        <title>Genomic insight of Alicyclobacillus mali FL 18 reveals a new arsenic-resistant strain, with potential in environmental biotechnology.</title>
        <authorList>
            <person name="Fiorentino G."/>
            <person name="Gallo G."/>
            <person name="Aulitto M."/>
        </authorList>
    </citation>
    <scope>NUCLEOTIDE SEQUENCE [LARGE SCALE GENOMIC DNA]</scope>
    <source>
        <strain evidence="13 14">FL 18</strain>
    </source>
</reference>
<evidence type="ECO:0000256" key="3">
    <source>
        <dbReference type="ARBA" id="ARBA00008731"/>
    </source>
</evidence>
<evidence type="ECO:0000256" key="7">
    <source>
        <dbReference type="ARBA" id="ARBA00022989"/>
    </source>
</evidence>
<gene>
    <name evidence="13" type="ORF">IW967_10265</name>
</gene>
<keyword evidence="6" id="KW-0862">Zinc</keyword>
<organism evidence="13 14">
    <name type="scientific">Alicyclobacillus mali</name>
    <name type="common">ex Roth et al. 2021</name>
    <dbReference type="NCBI Taxonomy" id="1123961"/>
    <lineage>
        <taxon>Bacteria</taxon>
        <taxon>Bacillati</taxon>
        <taxon>Bacillota</taxon>
        <taxon>Bacilli</taxon>
        <taxon>Bacillales</taxon>
        <taxon>Alicyclobacillaceae</taxon>
        <taxon>Alicyclobacillus</taxon>
    </lineage>
</organism>
<name>A0ABS0F4L8_9BACL</name>
<feature type="transmembrane region" description="Helical" evidence="11">
    <location>
        <begin position="176"/>
        <end position="193"/>
    </location>
</feature>
<evidence type="ECO:0000256" key="10">
    <source>
        <dbReference type="ARBA" id="ARBA00023329"/>
    </source>
</evidence>
<dbReference type="Gene3D" id="1.20.1510.10">
    <property type="entry name" value="Cation efflux protein transmembrane domain"/>
    <property type="match status" value="1"/>
</dbReference>
<feature type="transmembrane region" description="Helical" evidence="11">
    <location>
        <begin position="112"/>
        <end position="134"/>
    </location>
</feature>
<evidence type="ECO:0000256" key="4">
    <source>
        <dbReference type="ARBA" id="ARBA00022692"/>
    </source>
</evidence>
<feature type="transmembrane region" description="Helical" evidence="11">
    <location>
        <begin position="12"/>
        <end position="35"/>
    </location>
</feature>
<keyword evidence="8" id="KW-0770">Synapse</keyword>
<dbReference type="EMBL" id="JADPKZ010000042">
    <property type="protein sequence ID" value="MBF8378244.1"/>
    <property type="molecule type" value="Genomic_DNA"/>
</dbReference>
<protein>
    <submittedName>
        <fullName evidence="13">Cation transporter</fullName>
    </submittedName>
</protein>
<keyword evidence="10" id="KW-0968">Cytoplasmic vesicle</keyword>
<comment type="subcellular location">
    <subcellularLocation>
        <location evidence="2">Cytoplasmic vesicle</location>
        <location evidence="2">Secretory vesicle</location>
        <location evidence="2">Synaptic vesicle membrane</location>
        <topology evidence="2">Multi-pass membrane protein</topology>
    </subcellularLocation>
    <subcellularLocation>
        <location evidence="1">Early endosome membrane</location>
    </subcellularLocation>
</comment>
<evidence type="ECO:0000259" key="12">
    <source>
        <dbReference type="Pfam" id="PF01545"/>
    </source>
</evidence>